<dbReference type="InterPro" id="IPR011250">
    <property type="entry name" value="OMP/PagP_B-barrel"/>
</dbReference>
<keyword evidence="5" id="KW-1185">Reference proteome</keyword>
<dbReference type="Pfam" id="PF13505">
    <property type="entry name" value="OMP_b-brl"/>
    <property type="match status" value="1"/>
</dbReference>
<reference evidence="4 5" key="1">
    <citation type="submission" date="2018-11" db="EMBL/GenBank/DDBJ databases">
        <title>Genomic Encyclopedia of Type Strains, Phase IV (KMG-IV): sequencing the most valuable type-strain genomes for metagenomic binning, comparative biology and taxonomic classification.</title>
        <authorList>
            <person name="Goeker M."/>
        </authorList>
    </citation>
    <scope>NUCLEOTIDE SEQUENCE [LARGE SCALE GENOMIC DNA]</scope>
    <source>
        <strain evidence="4 5">DSM 100316</strain>
    </source>
</reference>
<dbReference type="RefSeq" id="WP_123712521.1">
    <property type="nucleotide sequence ID" value="NZ_RKHR01000004.1"/>
</dbReference>
<evidence type="ECO:0000256" key="2">
    <source>
        <dbReference type="SAM" id="SignalP"/>
    </source>
</evidence>
<evidence type="ECO:0000313" key="4">
    <source>
        <dbReference type="EMBL" id="ROS01766.1"/>
    </source>
</evidence>
<feature type="chain" id="PRO_5018102704" evidence="2">
    <location>
        <begin position="24"/>
        <end position="209"/>
    </location>
</feature>
<dbReference type="OrthoDB" id="1149075at2"/>
<organism evidence="4 5">
    <name type="scientific">Sinobacterium caligoides</name>
    <dbReference type="NCBI Taxonomy" id="933926"/>
    <lineage>
        <taxon>Bacteria</taxon>
        <taxon>Pseudomonadati</taxon>
        <taxon>Pseudomonadota</taxon>
        <taxon>Gammaproteobacteria</taxon>
        <taxon>Cellvibrionales</taxon>
        <taxon>Spongiibacteraceae</taxon>
        <taxon>Sinobacterium</taxon>
    </lineage>
</organism>
<dbReference type="AlphaFoldDB" id="A0A3N2DPP1"/>
<comment type="caution">
    <text evidence="4">The sequence shown here is derived from an EMBL/GenBank/DDBJ whole genome shotgun (WGS) entry which is preliminary data.</text>
</comment>
<feature type="signal peptide" evidence="2">
    <location>
        <begin position="1"/>
        <end position="23"/>
    </location>
</feature>
<dbReference type="Gene3D" id="2.40.160.20">
    <property type="match status" value="1"/>
</dbReference>
<evidence type="ECO:0000259" key="3">
    <source>
        <dbReference type="Pfam" id="PF13505"/>
    </source>
</evidence>
<proteinExistence type="predicted"/>
<accession>A0A3N2DPP1</accession>
<evidence type="ECO:0000313" key="5">
    <source>
        <dbReference type="Proteomes" id="UP000275394"/>
    </source>
</evidence>
<dbReference type="Proteomes" id="UP000275394">
    <property type="component" value="Unassembled WGS sequence"/>
</dbReference>
<keyword evidence="1 2" id="KW-0732">Signal</keyword>
<protein>
    <submittedName>
        <fullName evidence="4">Opacity protein-like surface antigen</fullName>
    </submittedName>
</protein>
<feature type="domain" description="Outer membrane protein beta-barrel" evidence="3">
    <location>
        <begin position="12"/>
        <end position="209"/>
    </location>
</feature>
<dbReference type="SUPFAM" id="SSF56925">
    <property type="entry name" value="OMPA-like"/>
    <property type="match status" value="1"/>
</dbReference>
<sequence length="209" mass="22915">MKILKLTLIVSASLLIAISNADAAEKQHSGWYAGASVNNSQIKIKDRDDDKTFIGASFTAGYQLSEHLALELGVSTLDISEGDGDEESSWEVRVKPIFLTPAVKWSIAASESIDLYAKLGASIAFTDSQVTNTSTGEDLEILEARSEWDVNPTFSVGAEWQLDHNWAVNAEYTYSPTALGVETEFDGSNYNDDLDLEVQSLMIGLHYHF</sequence>
<dbReference type="InterPro" id="IPR027385">
    <property type="entry name" value="Beta-barrel_OMP"/>
</dbReference>
<dbReference type="EMBL" id="RKHR01000004">
    <property type="protein sequence ID" value="ROS01766.1"/>
    <property type="molecule type" value="Genomic_DNA"/>
</dbReference>
<evidence type="ECO:0000256" key="1">
    <source>
        <dbReference type="ARBA" id="ARBA00022729"/>
    </source>
</evidence>
<name>A0A3N2DPP1_9GAMM</name>
<gene>
    <name evidence="4" type="ORF">EDC56_2211</name>
</gene>